<reference evidence="2 3" key="1">
    <citation type="journal article" date="2018" name="Nat. Ecol. Evol.">
        <title>Genomic signatures of mitonuclear coevolution across populations of Tigriopus californicus.</title>
        <authorList>
            <person name="Barreto F.S."/>
            <person name="Watson E.T."/>
            <person name="Lima T.G."/>
            <person name="Willett C.S."/>
            <person name="Edmands S."/>
            <person name="Li W."/>
            <person name="Burton R.S."/>
        </authorList>
    </citation>
    <scope>NUCLEOTIDE SEQUENCE [LARGE SCALE GENOMIC DNA]</scope>
    <source>
        <strain evidence="2 3">San Diego</strain>
    </source>
</reference>
<dbReference type="STRING" id="6832.A0A553NDC0"/>
<dbReference type="Proteomes" id="UP000318571">
    <property type="component" value="Chromosome 10"/>
</dbReference>
<dbReference type="PANTHER" id="PTHR16130:SF2">
    <property type="entry name" value="LYSOSOMAL COBALAMIN TRANSPORT ESCORT PROTEIN LMBD1"/>
    <property type="match status" value="1"/>
</dbReference>
<name>A0A553NDC0_TIGCA</name>
<evidence type="ECO:0000313" key="3">
    <source>
        <dbReference type="Proteomes" id="UP000318571"/>
    </source>
</evidence>
<dbReference type="EMBL" id="VCGU01000458">
    <property type="protein sequence ID" value="TRY63444.1"/>
    <property type="molecule type" value="Genomic_DNA"/>
</dbReference>
<dbReference type="GO" id="GO:0072665">
    <property type="term" value="P:protein localization to vacuole"/>
    <property type="evidence" value="ECO:0007669"/>
    <property type="project" value="TreeGrafter"/>
</dbReference>
<protein>
    <submittedName>
        <fullName evidence="2">Uncharacterized protein</fullName>
    </submittedName>
</protein>
<evidence type="ECO:0000256" key="1">
    <source>
        <dbReference type="SAM" id="Phobius"/>
    </source>
</evidence>
<feature type="transmembrane region" description="Helical" evidence="1">
    <location>
        <begin position="67"/>
        <end position="90"/>
    </location>
</feature>
<keyword evidence="1" id="KW-1133">Transmembrane helix</keyword>
<keyword evidence="1" id="KW-0812">Transmembrane</keyword>
<keyword evidence="3" id="KW-1185">Reference proteome</keyword>
<dbReference type="PANTHER" id="PTHR16130">
    <property type="entry name" value="LYSOSOMAL COBALAMIN TRANSPORTER-RELATED"/>
    <property type="match status" value="1"/>
</dbReference>
<organism evidence="2 3">
    <name type="scientific">Tigriopus californicus</name>
    <name type="common">Marine copepod</name>
    <dbReference type="NCBI Taxonomy" id="6832"/>
    <lineage>
        <taxon>Eukaryota</taxon>
        <taxon>Metazoa</taxon>
        <taxon>Ecdysozoa</taxon>
        <taxon>Arthropoda</taxon>
        <taxon>Crustacea</taxon>
        <taxon>Multicrustacea</taxon>
        <taxon>Hexanauplia</taxon>
        <taxon>Copepoda</taxon>
        <taxon>Harpacticoida</taxon>
        <taxon>Harpacticidae</taxon>
        <taxon>Tigriopus</taxon>
    </lineage>
</organism>
<dbReference type="AlphaFoldDB" id="A0A553NDC0"/>
<sequence length="166" mass="19208">MIRGQSQANRGRNTVKTLQELEQKVQEIKGRYEDNNENMPPYEKSYLERLEQPVLYKIKSGQTKPQALVLMCMSLIFVLLALNVVMFSVVPDYTTYGSQYYRVNNTIGNVTTEIMQRCNNIHAPADGCIMTRVAFLLMAYHTNIWFFGAIYYWMVWIFVVVIVAGT</sequence>
<evidence type="ECO:0000313" key="2">
    <source>
        <dbReference type="EMBL" id="TRY63444.1"/>
    </source>
</evidence>
<dbReference type="InterPro" id="IPR050854">
    <property type="entry name" value="LMBD1_LysCbl_Transport"/>
</dbReference>
<dbReference type="GO" id="GO:0005774">
    <property type="term" value="C:vacuolar membrane"/>
    <property type="evidence" value="ECO:0007669"/>
    <property type="project" value="TreeGrafter"/>
</dbReference>
<feature type="transmembrane region" description="Helical" evidence="1">
    <location>
        <begin position="144"/>
        <end position="164"/>
    </location>
</feature>
<comment type="caution">
    <text evidence="2">The sequence shown here is derived from an EMBL/GenBank/DDBJ whole genome shotgun (WGS) entry which is preliminary data.</text>
</comment>
<accession>A0A553NDC0</accession>
<proteinExistence type="predicted"/>
<gene>
    <name evidence="2" type="ORF">TCAL_16605</name>
</gene>
<keyword evidence="1" id="KW-0472">Membrane</keyword>